<dbReference type="GO" id="GO:0005654">
    <property type="term" value="C:nucleoplasm"/>
    <property type="evidence" value="ECO:0007669"/>
    <property type="project" value="TreeGrafter"/>
</dbReference>
<accession>A0A4W3HB55</accession>
<evidence type="ECO:0000256" key="8">
    <source>
        <dbReference type="SAM" id="MobiDB-lite"/>
    </source>
</evidence>
<name>A0A4W3HB55_CALMI</name>
<evidence type="ECO:0000313" key="11">
    <source>
        <dbReference type="Ensembl" id="ENSCMIP00000013036.1"/>
    </source>
</evidence>
<evidence type="ECO:0000256" key="1">
    <source>
        <dbReference type="ARBA" id="ARBA00004123"/>
    </source>
</evidence>
<dbReference type="GeneTree" id="ENSGT00390000011439"/>
<dbReference type="Pfam" id="PF17745">
    <property type="entry name" value="Ydr279_N"/>
    <property type="match status" value="1"/>
</dbReference>
<dbReference type="Gene3D" id="1.10.20.120">
    <property type="match status" value="1"/>
</dbReference>
<evidence type="ECO:0000313" key="12">
    <source>
        <dbReference type="Proteomes" id="UP000314986"/>
    </source>
</evidence>
<feature type="compositionally biased region" description="Basic and acidic residues" evidence="8">
    <location>
        <begin position="246"/>
        <end position="258"/>
    </location>
</feature>
<evidence type="ECO:0000256" key="4">
    <source>
        <dbReference type="ARBA" id="ARBA00019062"/>
    </source>
</evidence>
<reference evidence="11" key="5">
    <citation type="submission" date="2025-09" db="UniProtKB">
        <authorList>
            <consortium name="Ensembl"/>
        </authorList>
    </citation>
    <scope>IDENTIFICATION</scope>
</reference>
<dbReference type="FunFam" id="1.10.20.120:FF:000002">
    <property type="entry name" value="Ribonuclease H2 subunit B"/>
    <property type="match status" value="1"/>
</dbReference>
<dbReference type="PANTHER" id="PTHR13383:SF11">
    <property type="entry name" value="RIBONUCLEASE H2 SUBUNIT B"/>
    <property type="match status" value="1"/>
</dbReference>
<keyword evidence="5" id="KW-0539">Nucleus</keyword>
<dbReference type="CDD" id="cd09270">
    <property type="entry name" value="RNase_H2-B"/>
    <property type="match status" value="1"/>
</dbReference>
<dbReference type="Ensembl" id="ENSCMIT00000013328.1">
    <property type="protein sequence ID" value="ENSCMIP00000013036.1"/>
    <property type="gene ID" value="ENSCMIG00000006591.1"/>
</dbReference>
<sequence length="291" mass="33317">RCAKKTRAHIKSNMQNALFLSLVLDEASLYLFNSNASQIYEVKAFDENYHSWFIGQSVQSDGRLLFVTPLDPLFLVLPYFLKATEQYWLVDQIMKDEDFPGCSTLLKCPRTLQSVHHIADEKEIGDQKFYKYSQEKTLLWLKKKVKQTVKALKSNNLNVGGGVQSSTFIRSKQAAEVTEEDYLRYAHGLLSDYLPGALSVELLKILGYSYFRKSYKPNINMIIYFPYKSCRKRKLTDKPVEAEEDYTKFNSDSKDKKSSKMTAAQKSLAKVDKSGMKNISAFFAPKNKGPS</sequence>
<dbReference type="STRING" id="7868.ENSCMIP00000013036"/>
<evidence type="ECO:0000256" key="5">
    <source>
        <dbReference type="ARBA" id="ARBA00023242"/>
    </source>
</evidence>
<reference evidence="12" key="3">
    <citation type="journal article" date="2014" name="Nature">
        <title>Elephant shark genome provides unique insights into gnathostome evolution.</title>
        <authorList>
            <consortium name="International Elephant Shark Genome Sequencing Consortium"/>
            <person name="Venkatesh B."/>
            <person name="Lee A.P."/>
            <person name="Ravi V."/>
            <person name="Maurya A.K."/>
            <person name="Lian M.M."/>
            <person name="Swann J.B."/>
            <person name="Ohta Y."/>
            <person name="Flajnik M.F."/>
            <person name="Sutoh Y."/>
            <person name="Kasahara M."/>
            <person name="Hoon S."/>
            <person name="Gangu V."/>
            <person name="Roy S.W."/>
            <person name="Irimia M."/>
            <person name="Korzh V."/>
            <person name="Kondrychyn I."/>
            <person name="Lim Z.W."/>
            <person name="Tay B.H."/>
            <person name="Tohari S."/>
            <person name="Kong K.W."/>
            <person name="Ho S."/>
            <person name="Lorente-Galdos B."/>
            <person name="Quilez J."/>
            <person name="Marques-Bonet T."/>
            <person name="Raney B.J."/>
            <person name="Ingham P.W."/>
            <person name="Tay A."/>
            <person name="Hillier L.W."/>
            <person name="Minx P."/>
            <person name="Boehm T."/>
            <person name="Wilson R.K."/>
            <person name="Brenner S."/>
            <person name="Warren W.C."/>
        </authorList>
    </citation>
    <scope>NUCLEOTIDE SEQUENCE [LARGE SCALE GENOMIC DNA]</scope>
</reference>
<dbReference type="OMA" id="WFINESA"/>
<reference evidence="12" key="2">
    <citation type="journal article" date="2007" name="PLoS Biol.">
        <title>Survey sequencing and comparative analysis of the elephant shark (Callorhinchus milii) genome.</title>
        <authorList>
            <person name="Venkatesh B."/>
            <person name="Kirkness E.F."/>
            <person name="Loh Y.H."/>
            <person name="Halpern A.L."/>
            <person name="Lee A.P."/>
            <person name="Johnson J."/>
            <person name="Dandona N."/>
            <person name="Viswanathan L.D."/>
            <person name="Tay A."/>
            <person name="Venter J.C."/>
            <person name="Strausberg R.L."/>
            <person name="Brenner S."/>
        </authorList>
    </citation>
    <scope>NUCLEOTIDE SEQUENCE [LARGE SCALE GENOMIC DNA]</scope>
</reference>
<feature type="region of interest" description="Disordered" evidence="8">
    <location>
        <begin position="246"/>
        <end position="270"/>
    </location>
</feature>
<dbReference type="Proteomes" id="UP000314986">
    <property type="component" value="Unassembled WGS sequence"/>
</dbReference>
<reference evidence="11" key="4">
    <citation type="submission" date="2025-08" db="UniProtKB">
        <authorList>
            <consortium name="Ensembl"/>
        </authorList>
    </citation>
    <scope>IDENTIFICATION</scope>
</reference>
<evidence type="ECO:0000256" key="7">
    <source>
        <dbReference type="ARBA" id="ARBA00033464"/>
    </source>
</evidence>
<dbReference type="GO" id="GO:0032299">
    <property type="term" value="C:ribonuclease H2 complex"/>
    <property type="evidence" value="ECO:0007669"/>
    <property type="project" value="InterPro"/>
</dbReference>
<keyword evidence="12" id="KW-1185">Reference proteome</keyword>
<dbReference type="InParanoid" id="A0A4W3HB55"/>
<comment type="subunit">
    <text evidence="3">The RNase H2 complex is a heterotrimer composed of the catalytic subunit RNASEH2A and the non-catalytic subunits RNASEH2B and RNASEH2C.</text>
</comment>
<dbReference type="PANTHER" id="PTHR13383">
    <property type="entry name" value="RIBONUCLEASE H2 SUBUNIT B"/>
    <property type="match status" value="1"/>
</dbReference>
<dbReference type="InterPro" id="IPR041195">
    <property type="entry name" value="Rnh202_N"/>
</dbReference>
<evidence type="ECO:0000256" key="6">
    <source>
        <dbReference type="ARBA" id="ARBA00024778"/>
    </source>
</evidence>
<organism evidence="11 12">
    <name type="scientific">Callorhinchus milii</name>
    <name type="common">Ghost shark</name>
    <dbReference type="NCBI Taxonomy" id="7868"/>
    <lineage>
        <taxon>Eukaryota</taxon>
        <taxon>Metazoa</taxon>
        <taxon>Chordata</taxon>
        <taxon>Craniata</taxon>
        <taxon>Vertebrata</taxon>
        <taxon>Chondrichthyes</taxon>
        <taxon>Holocephali</taxon>
        <taxon>Chimaeriformes</taxon>
        <taxon>Callorhinchidae</taxon>
        <taxon>Callorhinchus</taxon>
    </lineage>
</organism>
<feature type="domain" description="Rnh202 triple barrel" evidence="10">
    <location>
        <begin position="26"/>
        <end position="71"/>
    </location>
</feature>
<evidence type="ECO:0000256" key="2">
    <source>
        <dbReference type="ARBA" id="ARBA00009823"/>
    </source>
</evidence>
<protein>
    <recommendedName>
        <fullName evidence="4">Ribonuclease H2 subunit B</fullName>
    </recommendedName>
    <alternativeName>
        <fullName evidence="7">Ribonuclease HI subunit B</fullName>
    </alternativeName>
</protein>
<dbReference type="Pfam" id="PF09468">
    <property type="entry name" value="RNase_H2-Ydr279"/>
    <property type="match status" value="1"/>
</dbReference>
<proteinExistence type="inferred from homology"/>
<comment type="subcellular location">
    <subcellularLocation>
        <location evidence="1">Nucleus</location>
    </subcellularLocation>
</comment>
<evidence type="ECO:0000259" key="9">
    <source>
        <dbReference type="Pfam" id="PF09468"/>
    </source>
</evidence>
<dbReference type="InterPro" id="IPR019024">
    <property type="entry name" value="RNase_H2_suB_wHTH"/>
</dbReference>
<feature type="domain" description="Ribonuclease H2 subunit B wHTH" evidence="9">
    <location>
        <begin position="74"/>
        <end position="202"/>
    </location>
</feature>
<dbReference type="AlphaFoldDB" id="A0A4W3HB55"/>
<evidence type="ECO:0000256" key="3">
    <source>
        <dbReference type="ARBA" id="ARBA00011277"/>
    </source>
</evidence>
<comment type="function">
    <text evidence="6">Non catalytic subunit of RNase H2, an endonuclease that specifically degrades the RNA of RNA:DNA hybrids. Participates in DNA replication, possibly by mediating the removal of lagging-strand Okazaki fragment RNA primers during DNA replication. Mediates the excision of single ribonucleotides from DNA:RNA duplexes.</text>
</comment>
<dbReference type="GO" id="GO:0006401">
    <property type="term" value="P:RNA catabolic process"/>
    <property type="evidence" value="ECO:0007669"/>
    <property type="project" value="TreeGrafter"/>
</dbReference>
<reference evidence="12" key="1">
    <citation type="journal article" date="2006" name="Science">
        <title>Ancient noncoding elements conserved in the human genome.</title>
        <authorList>
            <person name="Venkatesh B."/>
            <person name="Kirkness E.F."/>
            <person name="Loh Y.H."/>
            <person name="Halpern A.L."/>
            <person name="Lee A.P."/>
            <person name="Johnson J."/>
            <person name="Dandona N."/>
            <person name="Viswanathan L.D."/>
            <person name="Tay A."/>
            <person name="Venter J.C."/>
            <person name="Strausberg R.L."/>
            <person name="Brenner S."/>
        </authorList>
    </citation>
    <scope>NUCLEOTIDE SEQUENCE [LARGE SCALE GENOMIC DNA]</scope>
</reference>
<comment type="similarity">
    <text evidence="2">Belongs to the RNase H2 subunit B family.</text>
</comment>
<dbReference type="InterPro" id="IPR040456">
    <property type="entry name" value="RNase_H2_suB"/>
</dbReference>
<evidence type="ECO:0000259" key="10">
    <source>
        <dbReference type="Pfam" id="PF17745"/>
    </source>
</evidence>
<dbReference type="Gene3D" id="2.20.25.530">
    <property type="match status" value="1"/>
</dbReference>